<evidence type="ECO:0000259" key="4">
    <source>
        <dbReference type="PROSITE" id="PS50800"/>
    </source>
</evidence>
<dbReference type="EMBL" id="VSWC01000053">
    <property type="protein sequence ID" value="KAA1101720.1"/>
    <property type="molecule type" value="Genomic_DNA"/>
</dbReference>
<dbReference type="OrthoDB" id="2507652at2759"/>
<gene>
    <name evidence="5" type="ORF">PGT21_028501</name>
</gene>
<dbReference type="AlphaFoldDB" id="A0A5B0PM43"/>
<dbReference type="InterPro" id="IPR036361">
    <property type="entry name" value="SAP_dom_sf"/>
</dbReference>
<feature type="region of interest" description="Disordered" evidence="2">
    <location>
        <begin position="491"/>
        <end position="584"/>
    </location>
</feature>
<keyword evidence="1" id="KW-0694">RNA-binding</keyword>
<feature type="compositionally biased region" description="Polar residues" evidence="2">
    <location>
        <begin position="99"/>
        <end position="109"/>
    </location>
</feature>
<evidence type="ECO:0000313" key="5">
    <source>
        <dbReference type="EMBL" id="KAA1101720.1"/>
    </source>
</evidence>
<dbReference type="Gene3D" id="3.30.70.330">
    <property type="match status" value="1"/>
</dbReference>
<feature type="compositionally biased region" description="Polar residues" evidence="2">
    <location>
        <begin position="737"/>
        <end position="753"/>
    </location>
</feature>
<sequence>MSIVVSKLKVAQLKAELAARNLPTSGLKAVLSERLQQALDRELRSKHDQASPPTQNTQPTPPPSEKRARSPSDLEQSNRPSKLAHRSPHPSPPKIQPPVFNQHQASEPTVETVVEPKTANRQEPTQTNPLPTTHDTQTPNTETHLSATNNDPLPALSSSTETGKRESQKTLEPISSLPNQLATPEIDPTVSSSRLQQHHLDTPPLSNHIASPNDSSTVPPTIPITQDIPSAPIESEVVQTPAKIELENLQSPATIEPRNVLDQAGIEPQIAQNPTEIQREIALEQAQIEPTIVLDQAQIEPEFAQNPAKTQPETTQNAIHVESQVVQNPTPIQSEIVQTPIQLAPEIAQYPTESQPETVQNPTQIIESQIVENLTQIESEIVQNPIQLEPEIAQNLTEIQPETVQNPTQVEPQIIQNSIQLQSETVQTPIQLEPQVVLEQAQNADIEDLPSRHDATHPETVELTKHAPSNIIPEEDINDRKIASEPTVLPLVHENSGTPTPDRNIPKNLLASPERTTRLPEPPSVTTEMSITRAQSNHTETTKLADIGKVAPPLSGANGFDESTKRSPSRPESKHLPTQDNGVLDSLIDDQRLGKQYTIDPDQPPPTRSIYISNLVRPLTVNQLKKKLSEFGETTYFWIDPIRSHAYATFENESAALATYSAMHQTTPWPPETGKMLTLVFVPEDEVSRLVAEEEENTKSHKRGRLALNVVREGDGWRFELRPMNSGGKVQQPRGLASSTPSSQVNLISSSQLLDPPRPKESARTPLTHSNSTDDPKKLQIQQPADLQFEKPVDSPKGGPEKWFKKTQTRPHLFYLPYVP</sequence>
<keyword evidence="6" id="KW-1185">Reference proteome</keyword>
<feature type="compositionally biased region" description="Polar residues" evidence="2">
    <location>
        <begin position="119"/>
        <end position="161"/>
    </location>
</feature>
<dbReference type="PANTHER" id="PTHR47031">
    <property type="entry name" value="SAP DNA-BINDING DOMAIN-CONTAINING PROTEIN"/>
    <property type="match status" value="1"/>
</dbReference>
<dbReference type="InterPro" id="IPR000504">
    <property type="entry name" value="RRM_dom"/>
</dbReference>
<dbReference type="Proteomes" id="UP000324748">
    <property type="component" value="Unassembled WGS sequence"/>
</dbReference>
<dbReference type="Pfam" id="PF02037">
    <property type="entry name" value="SAP"/>
    <property type="match status" value="1"/>
</dbReference>
<dbReference type="PROSITE" id="PS50800">
    <property type="entry name" value="SAP"/>
    <property type="match status" value="1"/>
</dbReference>
<dbReference type="InterPro" id="IPR012677">
    <property type="entry name" value="Nucleotide-bd_a/b_plait_sf"/>
</dbReference>
<feature type="region of interest" description="Disordered" evidence="2">
    <location>
        <begin position="38"/>
        <end position="218"/>
    </location>
</feature>
<accession>A0A5B0PM43</accession>
<dbReference type="SUPFAM" id="SSF54928">
    <property type="entry name" value="RNA-binding domain, RBD"/>
    <property type="match status" value="1"/>
</dbReference>
<evidence type="ECO:0008006" key="7">
    <source>
        <dbReference type="Google" id="ProtNLM"/>
    </source>
</evidence>
<evidence type="ECO:0000256" key="1">
    <source>
        <dbReference type="PROSITE-ProRule" id="PRU00176"/>
    </source>
</evidence>
<evidence type="ECO:0000256" key="2">
    <source>
        <dbReference type="SAM" id="MobiDB-lite"/>
    </source>
</evidence>
<comment type="caution">
    <text evidence="5">The sequence shown here is derived from an EMBL/GenBank/DDBJ whole genome shotgun (WGS) entry which is preliminary data.</text>
</comment>
<dbReference type="CDD" id="cd12432">
    <property type="entry name" value="RRM_ACINU"/>
    <property type="match status" value="1"/>
</dbReference>
<dbReference type="InterPro" id="IPR003034">
    <property type="entry name" value="SAP_dom"/>
</dbReference>
<feature type="compositionally biased region" description="Polar residues" evidence="2">
    <location>
        <begin position="524"/>
        <end position="539"/>
    </location>
</feature>
<reference evidence="5 6" key="1">
    <citation type="submission" date="2019-05" db="EMBL/GenBank/DDBJ databases">
        <title>Emergence of the Ug99 lineage of the wheat stem rust pathogen through somatic hybridization.</title>
        <authorList>
            <person name="Li F."/>
            <person name="Upadhyaya N.M."/>
            <person name="Sperschneider J."/>
            <person name="Matny O."/>
            <person name="Nguyen-Phuc H."/>
            <person name="Mago R."/>
            <person name="Raley C."/>
            <person name="Miller M.E."/>
            <person name="Silverstein K.A.T."/>
            <person name="Henningsen E."/>
            <person name="Hirsch C.D."/>
            <person name="Visser B."/>
            <person name="Pretorius Z.A."/>
            <person name="Steffenson B.J."/>
            <person name="Schwessinger B."/>
            <person name="Dodds P.N."/>
            <person name="Figueroa M."/>
        </authorList>
    </citation>
    <scope>NUCLEOTIDE SEQUENCE [LARGE SCALE GENOMIC DNA]</scope>
    <source>
        <strain evidence="5">21-0</strain>
    </source>
</reference>
<feature type="domain" description="SAP" evidence="4">
    <location>
        <begin position="5"/>
        <end position="39"/>
    </location>
</feature>
<dbReference type="InterPro" id="IPR034257">
    <property type="entry name" value="Acinus_RRM"/>
</dbReference>
<protein>
    <recommendedName>
        <fullName evidence="7">SAP domain-containing protein</fullName>
    </recommendedName>
</protein>
<name>A0A5B0PM43_PUCGR</name>
<proteinExistence type="predicted"/>
<feature type="domain" description="RRM" evidence="3">
    <location>
        <begin position="608"/>
        <end position="684"/>
    </location>
</feature>
<feature type="compositionally biased region" description="Basic and acidic residues" evidence="2">
    <location>
        <begin position="562"/>
        <end position="577"/>
    </location>
</feature>
<feature type="region of interest" description="Disordered" evidence="2">
    <location>
        <begin position="722"/>
        <end position="806"/>
    </location>
</feature>
<feature type="compositionally biased region" description="Basic and acidic residues" evidence="2">
    <location>
        <begin position="788"/>
        <end position="804"/>
    </location>
</feature>
<dbReference type="Gene3D" id="1.10.720.30">
    <property type="entry name" value="SAP domain"/>
    <property type="match status" value="1"/>
</dbReference>
<dbReference type="PROSITE" id="PS50102">
    <property type="entry name" value="RRM"/>
    <property type="match status" value="1"/>
</dbReference>
<evidence type="ECO:0000313" key="6">
    <source>
        <dbReference type="Proteomes" id="UP000324748"/>
    </source>
</evidence>
<organism evidence="5 6">
    <name type="scientific">Puccinia graminis f. sp. tritici</name>
    <dbReference type="NCBI Taxonomy" id="56615"/>
    <lineage>
        <taxon>Eukaryota</taxon>
        <taxon>Fungi</taxon>
        <taxon>Dikarya</taxon>
        <taxon>Basidiomycota</taxon>
        <taxon>Pucciniomycotina</taxon>
        <taxon>Pucciniomycetes</taxon>
        <taxon>Pucciniales</taxon>
        <taxon>Pucciniaceae</taxon>
        <taxon>Puccinia</taxon>
    </lineage>
</organism>
<dbReference type="SMART" id="SM00513">
    <property type="entry name" value="SAP"/>
    <property type="match status" value="1"/>
</dbReference>
<dbReference type="GO" id="GO:0003723">
    <property type="term" value="F:RNA binding"/>
    <property type="evidence" value="ECO:0007669"/>
    <property type="project" value="UniProtKB-UniRule"/>
</dbReference>
<dbReference type="PANTHER" id="PTHR47031:SF3">
    <property type="entry name" value="SAP DOMAIN-CONTAINING PROTEIN"/>
    <property type="match status" value="1"/>
</dbReference>
<dbReference type="InterPro" id="IPR035979">
    <property type="entry name" value="RBD_domain_sf"/>
</dbReference>
<feature type="compositionally biased region" description="Polar residues" evidence="2">
    <location>
        <begin position="204"/>
        <end position="218"/>
    </location>
</feature>
<dbReference type="SUPFAM" id="SSF68906">
    <property type="entry name" value="SAP domain"/>
    <property type="match status" value="1"/>
</dbReference>
<evidence type="ECO:0000259" key="3">
    <source>
        <dbReference type="PROSITE" id="PS50102"/>
    </source>
</evidence>
<feature type="compositionally biased region" description="Basic and acidic residues" evidence="2">
    <location>
        <begin position="39"/>
        <end position="49"/>
    </location>
</feature>